<feature type="region of interest" description="Disordered" evidence="4">
    <location>
        <begin position="185"/>
        <end position="218"/>
    </location>
</feature>
<sequence>MTTSQPPERQEITDLDALRLLAHPLRYRIARALRDGPATSTSLGRALGLSSGLASYHLRQLAEHGFIEEAPELAKGRERWWRVIKTDRRFPMRSEQTTEMRAVFDEMTRLDLAADLEQLARLRIEGTDLPGEWADAVPFSHSEIKVTFDELLEFFEEYIKLLYRYKRSPEDTPPEARTVLTRFFAFPEPADPADPADPAESPEPPEPPQSPELPPTRA</sequence>
<dbReference type="PANTHER" id="PTHR33154">
    <property type="entry name" value="TRANSCRIPTIONAL REGULATOR, ARSR FAMILY"/>
    <property type="match status" value="1"/>
</dbReference>
<feature type="domain" description="HTH arsR-type" evidence="5">
    <location>
        <begin position="16"/>
        <end position="97"/>
    </location>
</feature>
<dbReference type="SUPFAM" id="SSF46785">
    <property type="entry name" value="Winged helix' DNA-binding domain"/>
    <property type="match status" value="1"/>
</dbReference>
<dbReference type="InterPro" id="IPR036390">
    <property type="entry name" value="WH_DNA-bd_sf"/>
</dbReference>
<evidence type="ECO:0000313" key="6">
    <source>
        <dbReference type="EMBL" id="GCD97347.1"/>
    </source>
</evidence>
<dbReference type="Pfam" id="PF12840">
    <property type="entry name" value="HTH_20"/>
    <property type="match status" value="1"/>
</dbReference>
<evidence type="ECO:0000313" key="7">
    <source>
        <dbReference type="Proteomes" id="UP000286931"/>
    </source>
</evidence>
<dbReference type="CDD" id="cd00090">
    <property type="entry name" value="HTH_ARSR"/>
    <property type="match status" value="1"/>
</dbReference>
<feature type="compositionally biased region" description="Pro residues" evidence="4">
    <location>
        <begin position="201"/>
        <end position="218"/>
    </location>
</feature>
<dbReference type="InterPro" id="IPR051081">
    <property type="entry name" value="HTH_MetalResp_TranReg"/>
</dbReference>
<accession>A0A401YRX2</accession>
<dbReference type="GO" id="GO:0003700">
    <property type="term" value="F:DNA-binding transcription factor activity"/>
    <property type="evidence" value="ECO:0007669"/>
    <property type="project" value="InterPro"/>
</dbReference>
<comment type="caution">
    <text evidence="6">The sequence shown here is derived from an EMBL/GenBank/DDBJ whole genome shotgun (WGS) entry which is preliminary data.</text>
</comment>
<gene>
    <name evidence="6" type="ORF">EHYA_05039</name>
</gene>
<keyword evidence="1" id="KW-0805">Transcription regulation</keyword>
<evidence type="ECO:0000256" key="1">
    <source>
        <dbReference type="ARBA" id="ARBA00023015"/>
    </source>
</evidence>
<dbReference type="PANTHER" id="PTHR33154:SF15">
    <property type="entry name" value="REGULATORY PROTEIN ARSR"/>
    <property type="match status" value="1"/>
</dbReference>
<evidence type="ECO:0000256" key="3">
    <source>
        <dbReference type="ARBA" id="ARBA00023163"/>
    </source>
</evidence>
<dbReference type="InterPro" id="IPR011991">
    <property type="entry name" value="ArsR-like_HTH"/>
</dbReference>
<organism evidence="6 7">
    <name type="scientific">Embleya hyalina</name>
    <dbReference type="NCBI Taxonomy" id="516124"/>
    <lineage>
        <taxon>Bacteria</taxon>
        <taxon>Bacillati</taxon>
        <taxon>Actinomycetota</taxon>
        <taxon>Actinomycetes</taxon>
        <taxon>Kitasatosporales</taxon>
        <taxon>Streptomycetaceae</taxon>
        <taxon>Embleya</taxon>
    </lineage>
</organism>
<keyword evidence="3" id="KW-0804">Transcription</keyword>
<evidence type="ECO:0000256" key="2">
    <source>
        <dbReference type="ARBA" id="ARBA00023125"/>
    </source>
</evidence>
<proteinExistence type="predicted"/>
<evidence type="ECO:0000256" key="4">
    <source>
        <dbReference type="SAM" id="MobiDB-lite"/>
    </source>
</evidence>
<dbReference type="RefSeq" id="WP_126639311.1">
    <property type="nucleotide sequence ID" value="NZ_BIFH01000023.1"/>
</dbReference>
<dbReference type="AlphaFoldDB" id="A0A401YRX2"/>
<evidence type="ECO:0000259" key="5">
    <source>
        <dbReference type="SMART" id="SM00418"/>
    </source>
</evidence>
<name>A0A401YRX2_9ACTN</name>
<dbReference type="Proteomes" id="UP000286931">
    <property type="component" value="Unassembled WGS sequence"/>
</dbReference>
<keyword evidence="7" id="KW-1185">Reference proteome</keyword>
<reference evidence="6 7" key="1">
    <citation type="submission" date="2018-12" db="EMBL/GenBank/DDBJ databases">
        <title>Draft genome sequence of Embleya hyalina NBRC 13850T.</title>
        <authorList>
            <person name="Komaki H."/>
            <person name="Hosoyama A."/>
            <person name="Kimura A."/>
            <person name="Ichikawa N."/>
            <person name="Tamura T."/>
        </authorList>
    </citation>
    <scope>NUCLEOTIDE SEQUENCE [LARGE SCALE GENOMIC DNA]</scope>
    <source>
        <strain evidence="6 7">NBRC 13850</strain>
    </source>
</reference>
<dbReference type="EMBL" id="BIFH01000023">
    <property type="protein sequence ID" value="GCD97347.1"/>
    <property type="molecule type" value="Genomic_DNA"/>
</dbReference>
<protein>
    <submittedName>
        <fullName evidence="6">Transcriptional regulator</fullName>
    </submittedName>
</protein>
<dbReference type="InterPro" id="IPR001845">
    <property type="entry name" value="HTH_ArsR_DNA-bd_dom"/>
</dbReference>
<dbReference type="InterPro" id="IPR036388">
    <property type="entry name" value="WH-like_DNA-bd_sf"/>
</dbReference>
<dbReference type="OrthoDB" id="7945987at2"/>
<dbReference type="Gene3D" id="1.10.10.10">
    <property type="entry name" value="Winged helix-like DNA-binding domain superfamily/Winged helix DNA-binding domain"/>
    <property type="match status" value="1"/>
</dbReference>
<dbReference type="GO" id="GO:0003677">
    <property type="term" value="F:DNA binding"/>
    <property type="evidence" value="ECO:0007669"/>
    <property type="project" value="UniProtKB-KW"/>
</dbReference>
<dbReference type="SMART" id="SM00418">
    <property type="entry name" value="HTH_ARSR"/>
    <property type="match status" value="1"/>
</dbReference>
<keyword evidence="2" id="KW-0238">DNA-binding</keyword>